<name>A0A9Q1C565_HOLLE</name>
<dbReference type="AlphaFoldDB" id="A0A9Q1C565"/>
<evidence type="ECO:0000313" key="2">
    <source>
        <dbReference type="Proteomes" id="UP001152320"/>
    </source>
</evidence>
<reference evidence="1" key="1">
    <citation type="submission" date="2021-10" db="EMBL/GenBank/DDBJ databases">
        <title>Tropical sea cucumber genome reveals ecological adaptation and Cuvierian tubules defense mechanism.</title>
        <authorList>
            <person name="Chen T."/>
        </authorList>
    </citation>
    <scope>NUCLEOTIDE SEQUENCE</scope>
    <source>
        <strain evidence="1">Nanhai2018</strain>
        <tissue evidence="1">Muscle</tissue>
    </source>
</reference>
<dbReference type="Proteomes" id="UP001152320">
    <property type="component" value="Chromosome 7"/>
</dbReference>
<evidence type="ECO:0000313" key="1">
    <source>
        <dbReference type="EMBL" id="KAJ8038375.1"/>
    </source>
</evidence>
<gene>
    <name evidence="1" type="ORF">HOLleu_15784</name>
</gene>
<dbReference type="EMBL" id="JAIZAY010000007">
    <property type="protein sequence ID" value="KAJ8038375.1"/>
    <property type="molecule type" value="Genomic_DNA"/>
</dbReference>
<keyword evidence="2" id="KW-1185">Reference proteome</keyword>
<accession>A0A9Q1C565</accession>
<organism evidence="1 2">
    <name type="scientific">Holothuria leucospilota</name>
    <name type="common">Black long sea cucumber</name>
    <name type="synonym">Mertensiothuria leucospilota</name>
    <dbReference type="NCBI Taxonomy" id="206669"/>
    <lineage>
        <taxon>Eukaryota</taxon>
        <taxon>Metazoa</taxon>
        <taxon>Echinodermata</taxon>
        <taxon>Eleutherozoa</taxon>
        <taxon>Echinozoa</taxon>
        <taxon>Holothuroidea</taxon>
        <taxon>Aspidochirotacea</taxon>
        <taxon>Aspidochirotida</taxon>
        <taxon>Holothuriidae</taxon>
        <taxon>Holothuria</taxon>
    </lineage>
</organism>
<protein>
    <submittedName>
        <fullName evidence="1">Uncharacterized protein</fullName>
    </submittedName>
</protein>
<dbReference type="OrthoDB" id="5953030at2759"/>
<sequence>METCINALNIWLATNQLKLNCKKTEFIVFQSRFSDVAPTFPTLNVGGEPIHISSTVRNLGAYFDHTMTLEHHVTNLCRSANWQLRKISRMRKYLDNKSCEILVHAHHYADDT</sequence>
<comment type="caution">
    <text evidence="1">The sequence shown here is derived from an EMBL/GenBank/DDBJ whole genome shotgun (WGS) entry which is preliminary data.</text>
</comment>
<dbReference type="PANTHER" id="PTHR33332">
    <property type="entry name" value="REVERSE TRANSCRIPTASE DOMAIN-CONTAINING PROTEIN"/>
    <property type="match status" value="1"/>
</dbReference>
<proteinExistence type="predicted"/>